<comment type="subcellular location">
    <subcellularLocation>
        <location evidence="1">Cell envelope</location>
    </subcellularLocation>
</comment>
<dbReference type="InterPro" id="IPR014755">
    <property type="entry name" value="Cu-Rt/internalin_Ig-like"/>
</dbReference>
<dbReference type="InterPro" id="IPR014756">
    <property type="entry name" value="Ig_E-set"/>
</dbReference>
<feature type="region of interest" description="Disordered" evidence="5">
    <location>
        <begin position="120"/>
        <end position="142"/>
    </location>
</feature>
<dbReference type="PANTHER" id="PTHR34820:SF4">
    <property type="entry name" value="INNER MEMBRANE PROTEIN YEBZ"/>
    <property type="match status" value="1"/>
</dbReference>
<keyword evidence="10" id="KW-1185">Reference proteome</keyword>
<protein>
    <submittedName>
        <fullName evidence="9">Copper resistance protein CopC</fullName>
    </submittedName>
</protein>
<keyword evidence="3 7" id="KW-0732">Signal</keyword>
<name>A0ABV9EMC6_9ACTN</name>
<evidence type="ECO:0000256" key="1">
    <source>
        <dbReference type="ARBA" id="ARBA00004196"/>
    </source>
</evidence>
<dbReference type="PANTHER" id="PTHR34820">
    <property type="entry name" value="INNER MEMBRANE PROTEIN YEBZ"/>
    <property type="match status" value="1"/>
</dbReference>
<dbReference type="SUPFAM" id="SSF81296">
    <property type="entry name" value="E set domains"/>
    <property type="match status" value="1"/>
</dbReference>
<evidence type="ECO:0000256" key="7">
    <source>
        <dbReference type="SAM" id="SignalP"/>
    </source>
</evidence>
<feature type="chain" id="PRO_5047460712" evidence="7">
    <location>
        <begin position="29"/>
        <end position="194"/>
    </location>
</feature>
<evidence type="ECO:0000256" key="5">
    <source>
        <dbReference type="SAM" id="MobiDB-lite"/>
    </source>
</evidence>
<dbReference type="EMBL" id="JBHSFN010000025">
    <property type="protein sequence ID" value="MFC4590760.1"/>
    <property type="molecule type" value="Genomic_DNA"/>
</dbReference>
<keyword evidence="6" id="KW-0812">Transmembrane</keyword>
<keyword evidence="6" id="KW-0472">Membrane</keyword>
<dbReference type="Gene3D" id="2.60.40.1220">
    <property type="match status" value="1"/>
</dbReference>
<dbReference type="Pfam" id="PF04234">
    <property type="entry name" value="CopC"/>
    <property type="match status" value="1"/>
</dbReference>
<dbReference type="InterPro" id="IPR032694">
    <property type="entry name" value="CopC/D"/>
</dbReference>
<dbReference type="Proteomes" id="UP001595891">
    <property type="component" value="Unassembled WGS sequence"/>
</dbReference>
<keyword evidence="2" id="KW-0479">Metal-binding</keyword>
<evidence type="ECO:0000259" key="8">
    <source>
        <dbReference type="Pfam" id="PF04234"/>
    </source>
</evidence>
<evidence type="ECO:0000256" key="2">
    <source>
        <dbReference type="ARBA" id="ARBA00022723"/>
    </source>
</evidence>
<evidence type="ECO:0000256" key="4">
    <source>
        <dbReference type="ARBA" id="ARBA00023008"/>
    </source>
</evidence>
<evidence type="ECO:0000256" key="3">
    <source>
        <dbReference type="ARBA" id="ARBA00022729"/>
    </source>
</evidence>
<feature type="compositionally biased region" description="Low complexity" evidence="5">
    <location>
        <begin position="125"/>
        <end position="142"/>
    </location>
</feature>
<sequence length="194" mass="19315">MRFPAVRALLVLCLSSVFLGLAAPAALAHDSLKSSSPAKNATVSGLDRIELEFSAHVSFPVVILHDAAGRRYESGSPRTDGPKVVQDVAATLPPGGYVIAWRIVSSDGHPVEGEIPFTVAGTGGAQPAASASGTGAAPAPAESAAPAAPAAATQAGGIPGWVWAGLGLLVVIAAVTLLGGRKKPEEAAGREADA</sequence>
<keyword evidence="6" id="KW-1133">Transmembrane helix</keyword>
<feature type="transmembrane region" description="Helical" evidence="6">
    <location>
        <begin position="161"/>
        <end position="180"/>
    </location>
</feature>
<gene>
    <name evidence="9" type="ORF">ACFO8L_32010</name>
</gene>
<comment type="caution">
    <text evidence="9">The sequence shown here is derived from an EMBL/GenBank/DDBJ whole genome shotgun (WGS) entry which is preliminary data.</text>
</comment>
<proteinExistence type="predicted"/>
<evidence type="ECO:0000313" key="10">
    <source>
        <dbReference type="Proteomes" id="UP001595891"/>
    </source>
</evidence>
<keyword evidence="4" id="KW-0186">Copper</keyword>
<feature type="domain" description="CopC" evidence="8">
    <location>
        <begin position="29"/>
        <end position="119"/>
    </location>
</feature>
<feature type="signal peptide" evidence="7">
    <location>
        <begin position="1"/>
        <end position="28"/>
    </location>
</feature>
<reference evidence="10" key="1">
    <citation type="journal article" date="2019" name="Int. J. Syst. Evol. Microbiol.">
        <title>The Global Catalogue of Microorganisms (GCM) 10K type strain sequencing project: providing services to taxonomists for standard genome sequencing and annotation.</title>
        <authorList>
            <consortium name="The Broad Institute Genomics Platform"/>
            <consortium name="The Broad Institute Genome Sequencing Center for Infectious Disease"/>
            <person name="Wu L."/>
            <person name="Ma J."/>
        </authorList>
    </citation>
    <scope>NUCLEOTIDE SEQUENCE [LARGE SCALE GENOMIC DNA]</scope>
    <source>
        <strain evidence="10">CCUG 49560</strain>
    </source>
</reference>
<dbReference type="RefSeq" id="WP_262845199.1">
    <property type="nucleotide sequence ID" value="NZ_JANZYP010000037.1"/>
</dbReference>
<dbReference type="InterPro" id="IPR007348">
    <property type="entry name" value="CopC_dom"/>
</dbReference>
<evidence type="ECO:0000256" key="6">
    <source>
        <dbReference type="SAM" id="Phobius"/>
    </source>
</evidence>
<accession>A0ABV9EMC6</accession>
<evidence type="ECO:0000313" key="9">
    <source>
        <dbReference type="EMBL" id="MFC4590760.1"/>
    </source>
</evidence>
<organism evidence="9 10">
    <name type="scientific">Sphaerisporangium corydalis</name>
    <dbReference type="NCBI Taxonomy" id="1441875"/>
    <lineage>
        <taxon>Bacteria</taxon>
        <taxon>Bacillati</taxon>
        <taxon>Actinomycetota</taxon>
        <taxon>Actinomycetes</taxon>
        <taxon>Streptosporangiales</taxon>
        <taxon>Streptosporangiaceae</taxon>
        <taxon>Sphaerisporangium</taxon>
    </lineage>
</organism>